<accession>A0A699R8H0</accession>
<protein>
    <submittedName>
        <fullName evidence="2">Integrase, catalytic region, zinc finger, CCHC-type, peptidase aspartic, catalytic</fullName>
    </submittedName>
</protein>
<proteinExistence type="predicted"/>
<feature type="non-terminal residue" evidence="2">
    <location>
        <position position="1"/>
    </location>
</feature>
<organism evidence="2">
    <name type="scientific">Tanacetum cinerariifolium</name>
    <name type="common">Dalmatian daisy</name>
    <name type="synonym">Chrysanthemum cinerariifolium</name>
    <dbReference type="NCBI Taxonomy" id="118510"/>
    <lineage>
        <taxon>Eukaryota</taxon>
        <taxon>Viridiplantae</taxon>
        <taxon>Streptophyta</taxon>
        <taxon>Embryophyta</taxon>
        <taxon>Tracheophyta</taxon>
        <taxon>Spermatophyta</taxon>
        <taxon>Magnoliopsida</taxon>
        <taxon>eudicotyledons</taxon>
        <taxon>Gunneridae</taxon>
        <taxon>Pentapetalae</taxon>
        <taxon>asterids</taxon>
        <taxon>campanulids</taxon>
        <taxon>Asterales</taxon>
        <taxon>Asteraceae</taxon>
        <taxon>Asteroideae</taxon>
        <taxon>Anthemideae</taxon>
        <taxon>Anthemidinae</taxon>
        <taxon>Tanacetum</taxon>
    </lineage>
</organism>
<gene>
    <name evidence="2" type="ORF">Tci_853876</name>
</gene>
<name>A0A699R8H0_TANCI</name>
<reference evidence="2" key="1">
    <citation type="journal article" date="2019" name="Sci. Rep.">
        <title>Draft genome of Tanacetum cinerariifolium, the natural source of mosquito coil.</title>
        <authorList>
            <person name="Yamashiro T."/>
            <person name="Shiraishi A."/>
            <person name="Satake H."/>
            <person name="Nakayama K."/>
        </authorList>
    </citation>
    <scope>NUCLEOTIDE SEQUENCE</scope>
</reference>
<feature type="domain" description="Retrovirus-related Pol polyprotein from transposon TNT 1-94-like beta-barrel" evidence="1">
    <location>
        <begin position="60"/>
        <end position="107"/>
    </location>
</feature>
<dbReference type="InterPro" id="IPR054722">
    <property type="entry name" value="PolX-like_BBD"/>
</dbReference>
<dbReference type="EMBL" id="BKCJ011081824">
    <property type="protein sequence ID" value="GFC81906.1"/>
    <property type="molecule type" value="Genomic_DNA"/>
</dbReference>
<dbReference type="Pfam" id="PF22936">
    <property type="entry name" value="Pol_BBD"/>
    <property type="match status" value="1"/>
</dbReference>
<sequence>AKPLRKTVASESNKKPRNNVRKLHEHIGKIYKWSYIKFTPSGYMWKPKSPKGNVNPNFLGTVKFGNDQIAPILGYGDLVQGAVTIKRVYYVEGLNHNLFSVGQLCDAHLEVAFRKSTCFIRDLKGNDLLTGKAKRKSFNSKLTPVQRGGYIFYTWTYVVPCV</sequence>
<dbReference type="AlphaFoldDB" id="A0A699R8H0"/>
<evidence type="ECO:0000259" key="1">
    <source>
        <dbReference type="Pfam" id="PF22936"/>
    </source>
</evidence>
<evidence type="ECO:0000313" key="2">
    <source>
        <dbReference type="EMBL" id="GFC81906.1"/>
    </source>
</evidence>
<comment type="caution">
    <text evidence="2">The sequence shown here is derived from an EMBL/GenBank/DDBJ whole genome shotgun (WGS) entry which is preliminary data.</text>
</comment>